<dbReference type="PATRIC" id="fig|1502723.3.peg.3383"/>
<reference evidence="1 2" key="2">
    <citation type="journal article" date="2016" name="Genome Announc.">
        <title>Permanent Draft Genome Sequences for Two Variants of Frankia sp. Strain CpI1, the First Frankia Strain Isolated from Root Nodules of Comptonia peregrina.</title>
        <authorList>
            <person name="Oshone R."/>
            <person name="Hurst S.G.IV."/>
            <person name="Abebe-Akele F."/>
            <person name="Simpson S."/>
            <person name="Morris K."/>
            <person name="Thomas W.K."/>
            <person name="Tisa L.S."/>
        </authorList>
    </citation>
    <scope>NUCLEOTIDE SEQUENCE [LARGE SCALE GENOMIC DNA]</scope>
    <source>
        <strain evidence="2">CpI1-S</strain>
    </source>
</reference>
<keyword evidence="2" id="KW-1185">Reference proteome</keyword>
<reference evidence="2" key="1">
    <citation type="submission" date="2015-02" db="EMBL/GenBank/DDBJ databases">
        <title>Draft Genome of Frankia sp. CpI1-S.</title>
        <authorList>
            <person name="Oshone R.T."/>
            <person name="Ngom M."/>
            <person name="Ghodhbane-Gtari F."/>
            <person name="Gtari M."/>
            <person name="Morris K."/>
            <person name="Thomas K."/>
            <person name="Sen A."/>
            <person name="Tisa L.S."/>
        </authorList>
    </citation>
    <scope>NUCLEOTIDE SEQUENCE [LARGE SCALE GENOMIC DNA]</scope>
    <source>
        <strain evidence="2">CpI1-S</strain>
    </source>
</reference>
<accession>A0A0D8BKP0</accession>
<sequence>MAIAVTRILSRRPGAPGRAPSPAAASGTRAEAVAGRSGRPGQPVTCTRPLPEVGAGAEALPRRAGGLPHEVVFQVTAASRCSAVRQVWVETDEQAVLADWASRGRVELMAARRPFVLELDLDGQGVRLVEPMGRVPVASFAADRAGGRVRLADGCVLRWLTPTRGAFASGLVGHREVNIIRFALDGTALVVAHPDLLAPEVTRVVRASDAGPGDTHRGDVPDPRLGWVPDVVALLVLAWFLRLLETSTVVPARSRVRELGV</sequence>
<evidence type="ECO:0000313" key="1">
    <source>
        <dbReference type="EMBL" id="KJE24803.1"/>
    </source>
</evidence>
<comment type="caution">
    <text evidence="1">The sequence shown here is derived from an EMBL/GenBank/DDBJ whole genome shotgun (WGS) entry which is preliminary data.</text>
</comment>
<organism evidence="1 2">
    <name type="scientific">Frankia torreyi</name>
    <dbReference type="NCBI Taxonomy" id="1856"/>
    <lineage>
        <taxon>Bacteria</taxon>
        <taxon>Bacillati</taxon>
        <taxon>Actinomycetota</taxon>
        <taxon>Actinomycetes</taxon>
        <taxon>Frankiales</taxon>
        <taxon>Frankiaceae</taxon>
        <taxon>Frankia</taxon>
    </lineage>
</organism>
<dbReference type="EMBL" id="JYFN01000004">
    <property type="protein sequence ID" value="KJE24803.1"/>
    <property type="molecule type" value="Genomic_DNA"/>
</dbReference>
<gene>
    <name evidence="1" type="ORF">FF36_00810</name>
</gene>
<dbReference type="RefSeq" id="WP_044883588.1">
    <property type="nucleotide sequence ID" value="NZ_JYFN01000004.1"/>
</dbReference>
<dbReference type="AlphaFoldDB" id="A0A0D8BKP0"/>
<evidence type="ECO:0000313" key="2">
    <source>
        <dbReference type="Proteomes" id="UP000032545"/>
    </source>
</evidence>
<protein>
    <submittedName>
        <fullName evidence="1">Uncharacterized protein</fullName>
    </submittedName>
</protein>
<dbReference type="Proteomes" id="UP000032545">
    <property type="component" value="Unassembled WGS sequence"/>
</dbReference>
<name>A0A0D8BKP0_9ACTN</name>
<proteinExistence type="predicted"/>